<dbReference type="HOGENOM" id="CLU_513651_0_0_10"/>
<keyword evidence="3" id="KW-1185">Reference proteome</keyword>
<dbReference type="STRING" id="1094466.KQS_03385"/>
<name>H8XT66_FLAIG</name>
<feature type="transmembrane region" description="Helical" evidence="1">
    <location>
        <begin position="336"/>
        <end position="364"/>
    </location>
</feature>
<reference evidence="2 3" key="1">
    <citation type="journal article" date="2012" name="J. Bacteriol.">
        <title>Complete Genome Sequence of Flavobacterium indicum GPSTA100-9T, Isolated from Warm Spring Water.</title>
        <authorList>
            <person name="Barbier P."/>
            <person name="Houel A."/>
            <person name="Loux V."/>
            <person name="Poulain J."/>
            <person name="Bernardet J.F."/>
            <person name="Touchon M."/>
            <person name="Duchaud E."/>
        </authorList>
    </citation>
    <scope>NUCLEOTIDE SEQUENCE [LARGE SCALE GENOMIC DNA]</scope>
    <source>
        <strain evidence="3">DSM 17447 / CIP 109464 / GPTSA100-9</strain>
    </source>
</reference>
<accession>H8XT66</accession>
<keyword evidence="1" id="KW-1133">Transmembrane helix</keyword>
<keyword evidence="1" id="KW-0472">Membrane</keyword>
<dbReference type="PATRIC" id="fig|1094466.5.peg.667"/>
<feature type="transmembrane region" description="Helical" evidence="1">
    <location>
        <begin position="244"/>
        <end position="262"/>
    </location>
</feature>
<dbReference type="EMBL" id="HE774682">
    <property type="protein sequence ID" value="CCG52663.1"/>
    <property type="molecule type" value="Genomic_DNA"/>
</dbReference>
<feature type="transmembrane region" description="Helical" evidence="1">
    <location>
        <begin position="12"/>
        <end position="30"/>
    </location>
</feature>
<dbReference type="AlphaFoldDB" id="H8XT66"/>
<gene>
    <name evidence="2" type="ordered locus">KQS_03385</name>
</gene>
<protein>
    <submittedName>
        <fullName evidence="2">Hypothetical transmembrane protein</fullName>
    </submittedName>
</protein>
<dbReference type="Proteomes" id="UP000007599">
    <property type="component" value="Chromosome I"/>
</dbReference>
<feature type="transmembrane region" description="Helical" evidence="1">
    <location>
        <begin position="299"/>
        <end position="315"/>
    </location>
</feature>
<feature type="transmembrane region" description="Helical" evidence="1">
    <location>
        <begin position="155"/>
        <end position="180"/>
    </location>
</feature>
<proteinExistence type="predicted"/>
<feature type="transmembrane region" description="Helical" evidence="1">
    <location>
        <begin position="50"/>
        <end position="67"/>
    </location>
</feature>
<organism evidence="2 3">
    <name type="scientific">Flavobacterium indicum (strain DSM 17447 / CIP 109464 / GPTSA100-9)</name>
    <dbReference type="NCBI Taxonomy" id="1094466"/>
    <lineage>
        <taxon>Bacteria</taxon>
        <taxon>Pseudomonadati</taxon>
        <taxon>Bacteroidota</taxon>
        <taxon>Flavobacteriia</taxon>
        <taxon>Flavobacteriales</taxon>
        <taxon>Flavobacteriaceae</taxon>
        <taxon>Flavobacterium</taxon>
    </lineage>
</organism>
<evidence type="ECO:0000313" key="2">
    <source>
        <dbReference type="EMBL" id="CCG52663.1"/>
    </source>
</evidence>
<feature type="transmembrane region" description="Helical" evidence="1">
    <location>
        <begin position="274"/>
        <end position="293"/>
    </location>
</feature>
<reference evidence="3" key="2">
    <citation type="submission" date="2012-03" db="EMBL/GenBank/DDBJ databases">
        <title>Complete genome sequence of Flavobacterium indicum GPTSA100-9T, isolated from warm spring water.</title>
        <authorList>
            <person name="Barbier P."/>
            <person name="Houel A."/>
            <person name="Loux V."/>
            <person name="Poulain J."/>
            <person name="Bernardet J.-F."/>
            <person name="Touchon M."/>
            <person name="Duchaud E."/>
        </authorList>
    </citation>
    <scope>NUCLEOTIDE SEQUENCE [LARGE SCALE GENOMIC DNA]</scope>
    <source>
        <strain evidence="3">DSM 17447 / CIP 109464 / GPTSA100-9</strain>
    </source>
</reference>
<evidence type="ECO:0000256" key="1">
    <source>
        <dbReference type="SAM" id="Phobius"/>
    </source>
</evidence>
<sequence length="530" mass="62673">MKKIFIQYRYFFVTLIVLFNLCYSLFFIYFGIDLQDGFYHINRMITNDPYVMAFLSYKIGYFWFLLFGKSVIGFRVLNVIIYQLILYAPFLLIESKENKYKFIFFSLILNFCISLLNWNLLGYDTFSFLFITYALVYFIKFIFQATTTNLLFFSLFSVLAVASRMPNVLIIPIVCFLILISGSHYKLKLKQLLTFVLVFSVLFTILILLNYTSFQNYLVAINESLKVTNEDHGLVHLLNNYMNHFFKICKYLIVLVVLYWMYMKSENNKKLRYVVLILSVFPFVLFLKFVFLSGFNTKIALFFGAIIIAFLSLEFKSENPLFTITSKKIIVLSLILFQFLPCAGSNSGLKYSGIVIVFFSFIYFQSQLKYKKYFFFLILILVPFLIFEKFKIKFMDENFTKLNTKLEIENLAPIRTTSHRNNFINEVLLINNSEVKKGNNVLIYGSNAHIFNYLVNNSKSLFKSFPMKLNNKEEFNFLKENYFKNKQPVVILVPVEVDKYKLSYFENELIKLGYNRSFTNDYILLKPKEI</sequence>
<dbReference type="RefSeq" id="WP_014387805.1">
    <property type="nucleotide sequence ID" value="NC_017025.1"/>
</dbReference>
<dbReference type="KEGG" id="fin:KQS_03385"/>
<dbReference type="OrthoDB" id="1437856at2"/>
<feature type="transmembrane region" description="Helical" evidence="1">
    <location>
        <begin position="125"/>
        <end position="143"/>
    </location>
</feature>
<feature type="transmembrane region" description="Helical" evidence="1">
    <location>
        <begin position="74"/>
        <end position="93"/>
    </location>
</feature>
<feature type="transmembrane region" description="Helical" evidence="1">
    <location>
        <begin position="99"/>
        <end position="118"/>
    </location>
</feature>
<evidence type="ECO:0000313" key="3">
    <source>
        <dbReference type="Proteomes" id="UP000007599"/>
    </source>
</evidence>
<feature type="transmembrane region" description="Helical" evidence="1">
    <location>
        <begin position="192"/>
        <end position="211"/>
    </location>
</feature>
<dbReference type="eggNOG" id="ENOG50344EV">
    <property type="taxonomic scope" value="Bacteria"/>
</dbReference>
<keyword evidence="1 2" id="KW-0812">Transmembrane</keyword>
<feature type="transmembrane region" description="Helical" evidence="1">
    <location>
        <begin position="370"/>
        <end position="387"/>
    </location>
</feature>